<accession>A0A5A8C1S1</accession>
<feature type="region of interest" description="Disordered" evidence="1">
    <location>
        <begin position="108"/>
        <end position="144"/>
    </location>
</feature>
<evidence type="ECO:0000313" key="3">
    <source>
        <dbReference type="Proteomes" id="UP000324907"/>
    </source>
</evidence>
<evidence type="ECO:0000256" key="1">
    <source>
        <dbReference type="SAM" id="MobiDB-lite"/>
    </source>
</evidence>
<reference evidence="2 3" key="1">
    <citation type="submission" date="2019-07" db="EMBL/GenBank/DDBJ databases">
        <title>Genomes of Cafeteria roenbergensis.</title>
        <authorList>
            <person name="Fischer M.G."/>
            <person name="Hackl T."/>
            <person name="Roman M."/>
        </authorList>
    </citation>
    <scope>NUCLEOTIDE SEQUENCE [LARGE SCALE GENOMIC DNA]</scope>
    <source>
        <strain evidence="2 3">RCC970-E3</strain>
    </source>
</reference>
<comment type="caution">
    <text evidence="2">The sequence shown here is derived from an EMBL/GenBank/DDBJ whole genome shotgun (WGS) entry which is preliminary data.</text>
</comment>
<sequence length="180" mass="19275">MAFMALDDHRDPMLQVVTRYVRPAHRTDAAPRAWAESMMRRKAVVMSHDMRKTDWPGAGLGAVRSQAATPGMDTVAGKGRRLVSQAPFGPRTFPERDRLLSSQIKPTPTVGLRDEADGLGGGARAPGGTGTIHQLSASRWSSDWTESAVPALSRRFGRGWKAATGCESSAGAPRSAHAKA</sequence>
<feature type="compositionally biased region" description="Gly residues" evidence="1">
    <location>
        <begin position="118"/>
        <end position="130"/>
    </location>
</feature>
<feature type="compositionally biased region" description="Polar residues" evidence="1">
    <location>
        <begin position="131"/>
        <end position="144"/>
    </location>
</feature>
<evidence type="ECO:0000313" key="2">
    <source>
        <dbReference type="EMBL" id="KAA0145831.1"/>
    </source>
</evidence>
<protein>
    <submittedName>
        <fullName evidence="2">Uncharacterized protein</fullName>
    </submittedName>
</protein>
<dbReference type="AlphaFoldDB" id="A0A5A8C1S1"/>
<gene>
    <name evidence="2" type="ORF">FNF28_07786</name>
</gene>
<dbReference type="Proteomes" id="UP000324907">
    <property type="component" value="Unassembled WGS sequence"/>
</dbReference>
<dbReference type="EMBL" id="VLTL01000346">
    <property type="protein sequence ID" value="KAA0145831.1"/>
    <property type="molecule type" value="Genomic_DNA"/>
</dbReference>
<name>A0A5A8C1S1_CAFRO</name>
<organism evidence="2 3">
    <name type="scientific">Cafeteria roenbergensis</name>
    <name type="common">Marine flagellate</name>
    <dbReference type="NCBI Taxonomy" id="33653"/>
    <lineage>
        <taxon>Eukaryota</taxon>
        <taxon>Sar</taxon>
        <taxon>Stramenopiles</taxon>
        <taxon>Bigyra</taxon>
        <taxon>Opalozoa</taxon>
        <taxon>Bicosoecida</taxon>
        <taxon>Cafeteriaceae</taxon>
        <taxon>Cafeteria</taxon>
    </lineage>
</organism>
<proteinExistence type="predicted"/>